<evidence type="ECO:0000256" key="1">
    <source>
        <dbReference type="ARBA" id="ARBA00004906"/>
    </source>
</evidence>
<comment type="pathway">
    <text evidence="1">Protein modification; protein ubiquitination.</text>
</comment>
<gene>
    <name evidence="3" type="ORF">HYH02_003070</name>
</gene>
<proteinExistence type="predicted"/>
<dbReference type="AlphaFoldDB" id="A0A836B9S5"/>
<dbReference type="InterPro" id="IPR011333">
    <property type="entry name" value="SKP1/BTB/POZ_sf"/>
</dbReference>
<dbReference type="InterPro" id="IPR000210">
    <property type="entry name" value="BTB/POZ_dom"/>
</dbReference>
<evidence type="ECO:0000259" key="2">
    <source>
        <dbReference type="SMART" id="SM00225"/>
    </source>
</evidence>
<protein>
    <recommendedName>
        <fullName evidence="2">BTB domain-containing protein</fullName>
    </recommendedName>
</protein>
<dbReference type="SUPFAM" id="SSF54695">
    <property type="entry name" value="POZ domain"/>
    <property type="match status" value="1"/>
</dbReference>
<dbReference type="SMART" id="SM00225">
    <property type="entry name" value="BTB"/>
    <property type="match status" value="1"/>
</dbReference>
<reference evidence="3" key="1">
    <citation type="journal article" date="2020" name="bioRxiv">
        <title>Comparative genomics of Chlamydomonas.</title>
        <authorList>
            <person name="Craig R.J."/>
            <person name="Hasan A.R."/>
            <person name="Ness R.W."/>
            <person name="Keightley P.D."/>
        </authorList>
    </citation>
    <scope>NUCLEOTIDE SEQUENCE</scope>
    <source>
        <strain evidence="3">CCAP 11/173</strain>
    </source>
</reference>
<dbReference type="Gene3D" id="3.30.710.10">
    <property type="entry name" value="Potassium Channel Kv1.1, Chain A"/>
    <property type="match status" value="1"/>
</dbReference>
<feature type="domain" description="BTB" evidence="2">
    <location>
        <begin position="15"/>
        <end position="138"/>
    </location>
</feature>
<keyword evidence="4" id="KW-1185">Reference proteome</keyword>
<evidence type="ECO:0000313" key="3">
    <source>
        <dbReference type="EMBL" id="KAG2452032.1"/>
    </source>
</evidence>
<name>A0A836B9S5_9CHLO</name>
<evidence type="ECO:0000313" key="4">
    <source>
        <dbReference type="Proteomes" id="UP000613740"/>
    </source>
</evidence>
<sequence>MSQHPAPPPCSPGSALVTLVFKDVPFSAASAAPAAASSEPLNKELTVDRALLFHASPVLRGLFEDTRGGSGGQTSAAPVTLVGDRPEDWELALSLLQHEDKHLSGVTWDNIGALARLAHKYDMPQLQTCCALFLAVNLHEASLKEPLASPKNLLHAASLAERYLCDCGNMHICSGKAVQAAFKAELSMLTTMNVQHSFNSAYGCISIAVSAADMYAWKTAAQPAVTRLKRLMADSAYSVVVASGVQAQVSTAVMDHLLQLVNHLAGGGLG</sequence>
<dbReference type="EMBL" id="JAEHOD010000006">
    <property type="protein sequence ID" value="KAG2452032.1"/>
    <property type="molecule type" value="Genomic_DNA"/>
</dbReference>
<organism evidence="3 4">
    <name type="scientific">Chlamydomonas schloesseri</name>
    <dbReference type="NCBI Taxonomy" id="2026947"/>
    <lineage>
        <taxon>Eukaryota</taxon>
        <taxon>Viridiplantae</taxon>
        <taxon>Chlorophyta</taxon>
        <taxon>core chlorophytes</taxon>
        <taxon>Chlorophyceae</taxon>
        <taxon>CS clade</taxon>
        <taxon>Chlamydomonadales</taxon>
        <taxon>Chlamydomonadaceae</taxon>
        <taxon>Chlamydomonas</taxon>
    </lineage>
</organism>
<accession>A0A836B9S5</accession>
<dbReference type="Proteomes" id="UP000613740">
    <property type="component" value="Unassembled WGS sequence"/>
</dbReference>
<comment type="caution">
    <text evidence="3">The sequence shown here is derived from an EMBL/GenBank/DDBJ whole genome shotgun (WGS) entry which is preliminary data.</text>
</comment>
<dbReference type="OrthoDB" id="539088at2759"/>
<dbReference type="Pfam" id="PF00651">
    <property type="entry name" value="BTB"/>
    <property type="match status" value="1"/>
</dbReference>